<gene>
    <name evidence="2" type="ORF">EGW08_022922</name>
</gene>
<evidence type="ECO:0000256" key="1">
    <source>
        <dbReference type="SAM" id="Coils"/>
    </source>
</evidence>
<organism evidence="2 3">
    <name type="scientific">Elysia chlorotica</name>
    <name type="common">Eastern emerald elysia</name>
    <name type="synonym">Sea slug</name>
    <dbReference type="NCBI Taxonomy" id="188477"/>
    <lineage>
        <taxon>Eukaryota</taxon>
        <taxon>Metazoa</taxon>
        <taxon>Spiralia</taxon>
        <taxon>Lophotrochozoa</taxon>
        <taxon>Mollusca</taxon>
        <taxon>Gastropoda</taxon>
        <taxon>Heterobranchia</taxon>
        <taxon>Euthyneura</taxon>
        <taxon>Panpulmonata</taxon>
        <taxon>Sacoglossa</taxon>
        <taxon>Placobranchoidea</taxon>
        <taxon>Plakobranchidae</taxon>
        <taxon>Elysia</taxon>
    </lineage>
</organism>
<name>A0A433SJQ7_ELYCH</name>
<dbReference type="EMBL" id="RQTK01001732">
    <property type="protein sequence ID" value="RUS69316.1"/>
    <property type="molecule type" value="Genomic_DNA"/>
</dbReference>
<accession>A0A433SJQ7</accession>
<sequence>FKFTLIFKVFSSGDIPTNSITQVSLEAYHRLKNLSIPSQYTDRGFISSWSQLTEVLRFISSYGVNAQDDGILVQPDVIVPGLTHALTVTCSLPSYQVNSVETLLVLQISKEVSGVPTPVATLVPGVGATLEDTGAISDRAQVESTYDPTNMTSVSLSVIYNLVTADDAGTYLCSASVLNKLHLLSKSEFSATVTVKPLGSLNVFDLATTLAQVANTVGNLERILKAELSKRSLLESEVEKLTQKLANMSSNEPTSTAPTMVNPLCDACVDSATNLTIYENSTNERLSQLEHSLVTMGDQISVLEQQQHDPTALLGNESAAFCSQVEDVCVSVIRARSDLATTIAPTTAAPPTLVSENFELQTQVNIGTLPDYPVVSDIDLSSLAISRSPAESCSGYRLV</sequence>
<comment type="caution">
    <text evidence="2">The sequence shown here is derived from an EMBL/GenBank/DDBJ whole genome shotgun (WGS) entry which is preliminary data.</text>
</comment>
<dbReference type="AlphaFoldDB" id="A0A433SJQ7"/>
<feature type="non-terminal residue" evidence="2">
    <location>
        <position position="1"/>
    </location>
</feature>
<keyword evidence="1" id="KW-0175">Coiled coil</keyword>
<keyword evidence="3" id="KW-1185">Reference proteome</keyword>
<reference evidence="2 3" key="1">
    <citation type="submission" date="2019-01" db="EMBL/GenBank/DDBJ databases">
        <title>A draft genome assembly of the solar-powered sea slug Elysia chlorotica.</title>
        <authorList>
            <person name="Cai H."/>
            <person name="Li Q."/>
            <person name="Fang X."/>
            <person name="Li J."/>
            <person name="Curtis N.E."/>
            <person name="Altenburger A."/>
            <person name="Shibata T."/>
            <person name="Feng M."/>
            <person name="Maeda T."/>
            <person name="Schwartz J.A."/>
            <person name="Shigenobu S."/>
            <person name="Lundholm N."/>
            <person name="Nishiyama T."/>
            <person name="Yang H."/>
            <person name="Hasebe M."/>
            <person name="Li S."/>
            <person name="Pierce S.K."/>
            <person name="Wang J."/>
        </authorList>
    </citation>
    <scope>NUCLEOTIDE SEQUENCE [LARGE SCALE GENOMIC DNA]</scope>
    <source>
        <strain evidence="2">EC2010</strain>
        <tissue evidence="2">Whole organism of an adult</tissue>
    </source>
</reference>
<evidence type="ECO:0000313" key="3">
    <source>
        <dbReference type="Proteomes" id="UP000271974"/>
    </source>
</evidence>
<dbReference type="OrthoDB" id="10545191at2759"/>
<evidence type="ECO:0000313" key="2">
    <source>
        <dbReference type="EMBL" id="RUS69316.1"/>
    </source>
</evidence>
<protein>
    <submittedName>
        <fullName evidence="2">Uncharacterized protein</fullName>
    </submittedName>
</protein>
<dbReference type="Proteomes" id="UP000271974">
    <property type="component" value="Unassembled WGS sequence"/>
</dbReference>
<proteinExistence type="predicted"/>
<feature type="coiled-coil region" evidence="1">
    <location>
        <begin position="224"/>
        <end position="251"/>
    </location>
</feature>